<name>A0ACA9P8W4_9GLOM</name>
<evidence type="ECO:0000313" key="2">
    <source>
        <dbReference type="Proteomes" id="UP000789702"/>
    </source>
</evidence>
<feature type="non-terminal residue" evidence="1">
    <location>
        <position position="1"/>
    </location>
</feature>
<gene>
    <name evidence="1" type="ORF">DHETER_LOCUS11592</name>
</gene>
<comment type="caution">
    <text evidence="1">The sequence shown here is derived from an EMBL/GenBank/DDBJ whole genome shotgun (WGS) entry which is preliminary data.</text>
</comment>
<organism evidence="1 2">
    <name type="scientific">Dentiscutata heterogama</name>
    <dbReference type="NCBI Taxonomy" id="1316150"/>
    <lineage>
        <taxon>Eukaryota</taxon>
        <taxon>Fungi</taxon>
        <taxon>Fungi incertae sedis</taxon>
        <taxon>Mucoromycota</taxon>
        <taxon>Glomeromycotina</taxon>
        <taxon>Glomeromycetes</taxon>
        <taxon>Diversisporales</taxon>
        <taxon>Gigasporaceae</taxon>
        <taxon>Dentiscutata</taxon>
    </lineage>
</organism>
<accession>A0ACA9P8W4</accession>
<dbReference type="Proteomes" id="UP000789702">
    <property type="component" value="Unassembled WGS sequence"/>
</dbReference>
<reference evidence="1" key="1">
    <citation type="submission" date="2021-06" db="EMBL/GenBank/DDBJ databases">
        <authorList>
            <person name="Kallberg Y."/>
            <person name="Tangrot J."/>
            <person name="Rosling A."/>
        </authorList>
    </citation>
    <scope>NUCLEOTIDE SEQUENCE</scope>
    <source>
        <strain evidence="1">IL203A</strain>
    </source>
</reference>
<keyword evidence="2" id="KW-1185">Reference proteome</keyword>
<evidence type="ECO:0000313" key="1">
    <source>
        <dbReference type="EMBL" id="CAG8697658.1"/>
    </source>
</evidence>
<dbReference type="EMBL" id="CAJVPU010025839">
    <property type="protein sequence ID" value="CAG8697658.1"/>
    <property type="molecule type" value="Genomic_DNA"/>
</dbReference>
<protein>
    <submittedName>
        <fullName evidence="1">10980_t:CDS:1</fullName>
    </submittedName>
</protein>
<proteinExistence type="predicted"/>
<sequence>EMKVSGACILIQINTHVGPPNQFSDDQAKQRSNCIMERRSLGHGV</sequence>